<name>A0A094Q5J0_9ZZZZ</name>
<dbReference type="AlphaFoldDB" id="A0A094Q5J0"/>
<evidence type="ECO:0000313" key="1">
    <source>
        <dbReference type="EMBL" id="KGA18672.1"/>
    </source>
</evidence>
<accession>A0A094Q5J0</accession>
<dbReference type="EMBL" id="JNSL01000040">
    <property type="protein sequence ID" value="KGA18672.1"/>
    <property type="molecule type" value="Genomic_DNA"/>
</dbReference>
<reference evidence="1" key="1">
    <citation type="submission" date="2014-06" db="EMBL/GenBank/DDBJ databases">
        <title>Key roles for freshwater Actinobacteria revealed by deep metagenomic sequencing.</title>
        <authorList>
            <person name="Ghai R."/>
            <person name="Mizuno C.M."/>
            <person name="Picazo A."/>
            <person name="Camacho A."/>
            <person name="Rodriguez-Valera F."/>
        </authorList>
    </citation>
    <scope>NUCLEOTIDE SEQUENCE</scope>
</reference>
<evidence type="ECO:0008006" key="2">
    <source>
        <dbReference type="Google" id="ProtNLM"/>
    </source>
</evidence>
<proteinExistence type="predicted"/>
<gene>
    <name evidence="1" type="ORF">GM51_8040</name>
</gene>
<organism evidence="1">
    <name type="scientific">freshwater metagenome</name>
    <dbReference type="NCBI Taxonomy" id="449393"/>
    <lineage>
        <taxon>unclassified sequences</taxon>
        <taxon>metagenomes</taxon>
        <taxon>ecological metagenomes</taxon>
    </lineage>
</organism>
<sequence>MADNPTDHFPDDFDDQLHDAETALAEARARIAQTPANVVVVNHVMGLYELAAIHLSANPPRLVESALAIDAVACVVEGLGERLGEESTTLTEALANIRLAFLQIKGNVQPD</sequence>
<protein>
    <recommendedName>
        <fullName evidence="2">DUF1844 domain-containing protein</fullName>
    </recommendedName>
</protein>
<comment type="caution">
    <text evidence="1">The sequence shown here is derived from an EMBL/GenBank/DDBJ whole genome shotgun (WGS) entry which is preliminary data.</text>
</comment>